<reference evidence="3" key="1">
    <citation type="submission" date="2016-10" db="EMBL/GenBank/DDBJ databases">
        <authorList>
            <person name="Varghese N."/>
            <person name="Submissions S."/>
        </authorList>
    </citation>
    <scope>NUCLEOTIDE SEQUENCE [LARGE SCALE GENOMIC DNA]</scope>
    <source>
        <strain evidence="3">CGMCC 1.10329</strain>
    </source>
</reference>
<gene>
    <name evidence="2" type="ORF">SAMN05216277_11213</name>
</gene>
<dbReference type="Gene3D" id="1.10.10.10">
    <property type="entry name" value="Winged helix-like DNA-binding domain superfamily/Winged helix DNA-binding domain"/>
    <property type="match status" value="1"/>
</dbReference>
<dbReference type="RefSeq" id="WP_241729571.1">
    <property type="nucleotide sequence ID" value="NZ_FOXI01000012.1"/>
</dbReference>
<dbReference type="SUPFAM" id="SSF46785">
    <property type="entry name" value="Winged helix' DNA-binding domain"/>
    <property type="match status" value="1"/>
</dbReference>
<dbReference type="InterPro" id="IPR036388">
    <property type="entry name" value="WH-like_DNA-bd_sf"/>
</dbReference>
<feature type="domain" description="Transcription regulator PadR N-terminal" evidence="1">
    <location>
        <begin position="200"/>
        <end position="257"/>
    </location>
</feature>
<dbReference type="Proteomes" id="UP000183769">
    <property type="component" value="Unassembled WGS sequence"/>
</dbReference>
<dbReference type="Pfam" id="PF03551">
    <property type="entry name" value="PadR"/>
    <property type="match status" value="1"/>
</dbReference>
<sequence length="283" mass="30795">MTGKDGFGAPASQNNQICDHCGQPYTHATTAGPGRSTRSCGCDVVVMAVADNTDNAFANAAIRALNATGDVRTAARIHEGARGRLVTDGGHESDYECRHCSWAGDECDRRDHYPVCPECSRIVEVRQELVADGGVPESFDDLASTCETCGDDVDPEYLIEGECPGCHYRPVADGSTTWTDLTGFKRDLLEAIRRLENDSETTYGLAIKDEVERVYGEEILHGRLYPNLDDLVEAGLIEKGQLDRRTNEYQLTSEAEAMLEQRARLLADACGMEQPVADGGDQA</sequence>
<organism evidence="2 3">
    <name type="scientific">Halolamina pelagica</name>
    <dbReference type="NCBI Taxonomy" id="699431"/>
    <lineage>
        <taxon>Archaea</taxon>
        <taxon>Methanobacteriati</taxon>
        <taxon>Methanobacteriota</taxon>
        <taxon>Stenosarchaea group</taxon>
        <taxon>Halobacteria</taxon>
        <taxon>Halobacteriales</taxon>
        <taxon>Haloferacaceae</taxon>
    </lineage>
</organism>
<dbReference type="InterPro" id="IPR036390">
    <property type="entry name" value="WH_DNA-bd_sf"/>
</dbReference>
<dbReference type="EMBL" id="FOXI01000012">
    <property type="protein sequence ID" value="SFP91785.1"/>
    <property type="molecule type" value="Genomic_DNA"/>
</dbReference>
<name>A0A1I5U946_9EURY</name>
<keyword evidence="3" id="KW-1185">Reference proteome</keyword>
<evidence type="ECO:0000259" key="1">
    <source>
        <dbReference type="Pfam" id="PF03551"/>
    </source>
</evidence>
<protein>
    <submittedName>
        <fullName evidence="2">Transcriptional regulator PadR-like family protein</fullName>
    </submittedName>
</protein>
<accession>A0A1I5U946</accession>
<evidence type="ECO:0000313" key="3">
    <source>
        <dbReference type="Proteomes" id="UP000183769"/>
    </source>
</evidence>
<dbReference type="InterPro" id="IPR005149">
    <property type="entry name" value="Tscrpt_reg_PadR_N"/>
</dbReference>
<dbReference type="AlphaFoldDB" id="A0A1I5U946"/>
<evidence type="ECO:0000313" key="2">
    <source>
        <dbReference type="EMBL" id="SFP91785.1"/>
    </source>
</evidence>
<proteinExistence type="predicted"/>